<gene>
    <name evidence="11" type="ORF">EJD97_015347</name>
</gene>
<evidence type="ECO:0000256" key="3">
    <source>
        <dbReference type="ARBA" id="ARBA00022454"/>
    </source>
</evidence>
<feature type="region of interest" description="Disordered" evidence="8">
    <location>
        <begin position="162"/>
        <end position="186"/>
    </location>
</feature>
<evidence type="ECO:0000256" key="8">
    <source>
        <dbReference type="SAM" id="MobiDB-lite"/>
    </source>
</evidence>
<evidence type="ECO:0000259" key="10">
    <source>
        <dbReference type="PROSITE" id="PS50868"/>
    </source>
</evidence>
<feature type="domain" description="Post-SET" evidence="10">
    <location>
        <begin position="40"/>
        <end position="56"/>
    </location>
</feature>
<comment type="subcellular location">
    <subcellularLocation>
        <location evidence="2">Chromosome</location>
    </subcellularLocation>
    <subcellularLocation>
        <location evidence="1">Nucleus</location>
    </subcellularLocation>
</comment>
<evidence type="ECO:0000256" key="9">
    <source>
        <dbReference type="SAM" id="SignalP"/>
    </source>
</evidence>
<feature type="chain" id="PRO_5027101526" description="Post-SET domain-containing protein" evidence="9">
    <location>
        <begin position="20"/>
        <end position="186"/>
    </location>
</feature>
<dbReference type="GO" id="GO:0008168">
    <property type="term" value="F:methyltransferase activity"/>
    <property type="evidence" value="ECO:0007669"/>
    <property type="project" value="UniProtKB-KW"/>
</dbReference>
<dbReference type="AlphaFoldDB" id="A0A6N2B9M5"/>
<evidence type="ECO:0000256" key="1">
    <source>
        <dbReference type="ARBA" id="ARBA00004123"/>
    </source>
</evidence>
<protein>
    <recommendedName>
        <fullName evidence="10">Post-SET domain-containing protein</fullName>
    </recommendedName>
</protein>
<dbReference type="GO" id="GO:0005634">
    <property type="term" value="C:nucleus"/>
    <property type="evidence" value="ECO:0007669"/>
    <property type="project" value="UniProtKB-SubCell"/>
</dbReference>
<accession>A0A6N2B9M5</accession>
<evidence type="ECO:0000256" key="5">
    <source>
        <dbReference type="ARBA" id="ARBA00022679"/>
    </source>
</evidence>
<dbReference type="PANTHER" id="PTHR22884">
    <property type="entry name" value="SET DOMAIN PROTEINS"/>
    <property type="match status" value="1"/>
</dbReference>
<dbReference type="GO" id="GO:0032259">
    <property type="term" value="P:methylation"/>
    <property type="evidence" value="ECO:0007669"/>
    <property type="project" value="UniProtKB-KW"/>
</dbReference>
<evidence type="ECO:0000256" key="7">
    <source>
        <dbReference type="ARBA" id="ARBA00023242"/>
    </source>
</evidence>
<dbReference type="EMBL" id="RXGB01004026">
    <property type="protein sequence ID" value="TMW90724.1"/>
    <property type="molecule type" value="Genomic_DNA"/>
</dbReference>
<keyword evidence="7" id="KW-0539">Nucleus</keyword>
<feature type="compositionally biased region" description="Polar residues" evidence="8">
    <location>
        <begin position="162"/>
        <end position="172"/>
    </location>
</feature>
<evidence type="ECO:0000256" key="2">
    <source>
        <dbReference type="ARBA" id="ARBA00004286"/>
    </source>
</evidence>
<evidence type="ECO:0000313" key="11">
    <source>
        <dbReference type="EMBL" id="TMW90724.1"/>
    </source>
</evidence>
<feature type="signal peptide" evidence="9">
    <location>
        <begin position="1"/>
        <end position="19"/>
    </location>
</feature>
<proteinExistence type="predicted"/>
<keyword evidence="3" id="KW-0158">Chromosome</keyword>
<keyword evidence="4" id="KW-0489">Methyltransferase</keyword>
<dbReference type="PROSITE" id="PS50868">
    <property type="entry name" value="POST_SET"/>
    <property type="match status" value="1"/>
</dbReference>
<reference evidence="11" key="1">
    <citation type="submission" date="2019-05" db="EMBL/GenBank/DDBJ databases">
        <title>The de novo reference genome and transcriptome assemblies of the wild tomato species Solanum chilense.</title>
        <authorList>
            <person name="Stam R."/>
            <person name="Nosenko T."/>
            <person name="Hoerger A.C."/>
            <person name="Stephan W."/>
            <person name="Seidel M.A."/>
            <person name="Kuhn J.M.M."/>
            <person name="Haberer G."/>
            <person name="Tellier A."/>
        </authorList>
    </citation>
    <scope>NUCLEOTIDE SEQUENCE</scope>
    <source>
        <tissue evidence="11">Mature leaves</tissue>
    </source>
</reference>
<comment type="caution">
    <text evidence="11">The sequence shown here is derived from an EMBL/GenBank/DDBJ whole genome shotgun (WGS) entry which is preliminary data.</text>
</comment>
<keyword evidence="6" id="KW-0949">S-adenosyl-L-methionine</keyword>
<evidence type="ECO:0000256" key="4">
    <source>
        <dbReference type="ARBA" id="ARBA00022603"/>
    </source>
</evidence>
<sequence>MVNWCLLVALVLCLLKIHSSPNCETSKWIVSGETRWYKGANVHCLCGAANCSLFLGAKSRRFRKYNHVWEYVDDRYILDELPVYDSTDFESTLVISGTSEGNENAEILNDGEGSMFKLEPTDRAAKKMSQHKPKLKCEQCPDAVREEMKKYVDVKKEQNRQALLQANVTNTGDGKDEDMEKGKATK</sequence>
<keyword evidence="5" id="KW-0808">Transferase</keyword>
<evidence type="ECO:0000256" key="6">
    <source>
        <dbReference type="ARBA" id="ARBA00022691"/>
    </source>
</evidence>
<dbReference type="InterPro" id="IPR050777">
    <property type="entry name" value="SET2_Histone-Lys_MeTrsfase"/>
</dbReference>
<organism evidence="11">
    <name type="scientific">Solanum chilense</name>
    <name type="common">Tomato</name>
    <name type="synonym">Lycopersicon chilense</name>
    <dbReference type="NCBI Taxonomy" id="4083"/>
    <lineage>
        <taxon>Eukaryota</taxon>
        <taxon>Viridiplantae</taxon>
        <taxon>Streptophyta</taxon>
        <taxon>Embryophyta</taxon>
        <taxon>Tracheophyta</taxon>
        <taxon>Spermatophyta</taxon>
        <taxon>Magnoliopsida</taxon>
        <taxon>eudicotyledons</taxon>
        <taxon>Gunneridae</taxon>
        <taxon>Pentapetalae</taxon>
        <taxon>asterids</taxon>
        <taxon>lamiids</taxon>
        <taxon>Solanales</taxon>
        <taxon>Solanaceae</taxon>
        <taxon>Solanoideae</taxon>
        <taxon>Solaneae</taxon>
        <taxon>Solanum</taxon>
        <taxon>Solanum subgen. Lycopersicon</taxon>
    </lineage>
</organism>
<dbReference type="GO" id="GO:0005694">
    <property type="term" value="C:chromosome"/>
    <property type="evidence" value="ECO:0007669"/>
    <property type="project" value="UniProtKB-SubCell"/>
</dbReference>
<keyword evidence="9" id="KW-0732">Signal</keyword>
<dbReference type="InterPro" id="IPR003616">
    <property type="entry name" value="Post-SET_dom"/>
</dbReference>
<name>A0A6N2B9M5_SOLCI</name>